<evidence type="ECO:0000313" key="11">
    <source>
        <dbReference type="EMBL" id="KAL3278564.1"/>
    </source>
</evidence>
<comment type="subcellular location">
    <subcellularLocation>
        <location evidence="1">Cytoplasm</location>
        <location evidence="1">Cytosol</location>
    </subcellularLocation>
</comment>
<reference evidence="11 12" key="1">
    <citation type="journal article" date="2021" name="BMC Biol.">
        <title>Horizontally acquired antibacterial genes associated with adaptive radiation of ladybird beetles.</title>
        <authorList>
            <person name="Li H.S."/>
            <person name="Tang X.F."/>
            <person name="Huang Y.H."/>
            <person name="Xu Z.Y."/>
            <person name="Chen M.L."/>
            <person name="Du X.Y."/>
            <person name="Qiu B.Y."/>
            <person name="Chen P.T."/>
            <person name="Zhang W."/>
            <person name="Slipinski A."/>
            <person name="Escalona H.E."/>
            <person name="Waterhouse R.M."/>
            <person name="Zwick A."/>
            <person name="Pang H."/>
        </authorList>
    </citation>
    <scope>NUCLEOTIDE SEQUENCE [LARGE SCALE GENOMIC DNA]</scope>
    <source>
        <strain evidence="11">SYSU2018</strain>
    </source>
</reference>
<evidence type="ECO:0000256" key="9">
    <source>
        <dbReference type="RuleBase" id="RU003814"/>
    </source>
</evidence>
<evidence type="ECO:0000256" key="3">
    <source>
        <dbReference type="ARBA" id="ARBA00022490"/>
    </source>
</evidence>
<gene>
    <name evidence="11" type="ORF">HHI36_016110</name>
</gene>
<evidence type="ECO:0000256" key="5">
    <source>
        <dbReference type="ARBA" id="ARBA00022917"/>
    </source>
</evidence>
<comment type="similarity">
    <text evidence="2 9">Belongs to the eIF-2B alpha/beta/delta subunits family.</text>
</comment>
<evidence type="ECO:0000256" key="7">
    <source>
        <dbReference type="ARBA" id="ARBA00044228"/>
    </source>
</evidence>
<dbReference type="InterPro" id="IPR037171">
    <property type="entry name" value="NagB/RpiA_transferase-like"/>
</dbReference>
<dbReference type="Pfam" id="PF01008">
    <property type="entry name" value="IF-2B"/>
    <property type="match status" value="1"/>
</dbReference>
<dbReference type="EMBL" id="JABFTP020000124">
    <property type="protein sequence ID" value="KAL3278564.1"/>
    <property type="molecule type" value="Genomic_DNA"/>
</dbReference>
<comment type="subunit">
    <text evidence="8">Component of the translation initiation factor 2B (eIF2B) complex which is a heterodecamer of two sets of five different subunits: alpha, beta, gamma, delta and epsilon. Subunits alpha, beta and delta comprise a regulatory subcomplex and subunits epsilon and gamma comprise a catalytic subcomplex. Within the complex, the hexameric regulatory complex resides at the center, with the two heterodimeric catalytic subcomplexes bound on opposite sides.</text>
</comment>
<dbReference type="PANTHER" id="PTHR45859:SF1">
    <property type="entry name" value="TRANSLATION INITIATION FACTOR EIF-2B SUBUNIT BETA"/>
    <property type="match status" value="1"/>
</dbReference>
<evidence type="ECO:0000256" key="6">
    <source>
        <dbReference type="ARBA" id="ARBA00044122"/>
    </source>
</evidence>
<evidence type="ECO:0000256" key="1">
    <source>
        <dbReference type="ARBA" id="ARBA00004514"/>
    </source>
</evidence>
<keyword evidence="5" id="KW-0648">Protein biosynthesis</keyword>
<comment type="caution">
    <text evidence="11">The sequence shown here is derived from an EMBL/GenBank/DDBJ whole genome shotgun (WGS) entry which is preliminary data.</text>
</comment>
<keyword evidence="4" id="KW-0396">Initiation factor</keyword>
<dbReference type="InterPro" id="IPR042529">
    <property type="entry name" value="IF_2B-like_C"/>
</dbReference>
<sequence>MRRILKIIREEYEVVSKRRGDDQSLHQLVTANPDDVLDYSEKLLNLRTDLLDQLTEYETELETSIENIANQASEHIHTNEIILTVEFLKCAAKKRTFQVIVVESSQVYYGHLMAANLAKSNIETSVIPDAAVFAMMSRVNKVIIGTNTVLANGGLRALSGVHAVALAAKHYSVPVVVLAHMYKLTPIHVAYHEQVNFNECASPANILPYSTGALLNKVKVYNPIFDYVPPELVTLLISHQGGNSPSYVYRMLSELYHPEDYEI</sequence>
<organism evidence="11 12">
    <name type="scientific">Cryptolaemus montrouzieri</name>
    <dbReference type="NCBI Taxonomy" id="559131"/>
    <lineage>
        <taxon>Eukaryota</taxon>
        <taxon>Metazoa</taxon>
        <taxon>Ecdysozoa</taxon>
        <taxon>Arthropoda</taxon>
        <taxon>Hexapoda</taxon>
        <taxon>Insecta</taxon>
        <taxon>Pterygota</taxon>
        <taxon>Neoptera</taxon>
        <taxon>Endopterygota</taxon>
        <taxon>Coleoptera</taxon>
        <taxon>Polyphaga</taxon>
        <taxon>Cucujiformia</taxon>
        <taxon>Coccinelloidea</taxon>
        <taxon>Coccinellidae</taxon>
        <taxon>Scymninae</taxon>
        <taxon>Scymnini</taxon>
        <taxon>Cryptolaemus</taxon>
    </lineage>
</organism>
<dbReference type="GO" id="GO:0005829">
    <property type="term" value="C:cytosol"/>
    <property type="evidence" value="ECO:0007669"/>
    <property type="project" value="UniProtKB-SubCell"/>
</dbReference>
<dbReference type="Gene3D" id="3.40.50.10470">
    <property type="entry name" value="Translation initiation factor eif-2b, domain 2"/>
    <property type="match status" value="1"/>
</dbReference>
<evidence type="ECO:0000256" key="8">
    <source>
        <dbReference type="ARBA" id="ARBA00046432"/>
    </source>
</evidence>
<evidence type="ECO:0000256" key="10">
    <source>
        <dbReference type="SAM" id="Coils"/>
    </source>
</evidence>
<proteinExistence type="inferred from homology"/>
<dbReference type="GO" id="GO:0003743">
    <property type="term" value="F:translation initiation factor activity"/>
    <property type="evidence" value="ECO:0007669"/>
    <property type="project" value="UniProtKB-KW"/>
</dbReference>
<evidence type="ECO:0000256" key="2">
    <source>
        <dbReference type="ARBA" id="ARBA00007251"/>
    </source>
</evidence>
<feature type="coiled-coil region" evidence="10">
    <location>
        <begin position="40"/>
        <end position="74"/>
    </location>
</feature>
<name>A0ABD2NJ81_9CUCU</name>
<accession>A0ABD2NJ81</accession>
<keyword evidence="10" id="KW-0175">Coiled coil</keyword>
<evidence type="ECO:0000256" key="4">
    <source>
        <dbReference type="ARBA" id="ARBA00022540"/>
    </source>
</evidence>
<dbReference type="SUPFAM" id="SSF100950">
    <property type="entry name" value="NagB/RpiA/CoA transferase-like"/>
    <property type="match status" value="1"/>
</dbReference>
<dbReference type="Proteomes" id="UP001516400">
    <property type="component" value="Unassembled WGS sequence"/>
</dbReference>
<dbReference type="InterPro" id="IPR051855">
    <property type="entry name" value="eIF2B_beta_subunit"/>
</dbReference>
<evidence type="ECO:0000313" key="12">
    <source>
        <dbReference type="Proteomes" id="UP001516400"/>
    </source>
</evidence>
<keyword evidence="12" id="KW-1185">Reference proteome</keyword>
<keyword evidence="3" id="KW-0963">Cytoplasm</keyword>
<dbReference type="InterPro" id="IPR000649">
    <property type="entry name" value="IF-2B-related"/>
</dbReference>
<protein>
    <recommendedName>
        <fullName evidence="6">Translation initiation factor eIF2B subunit beta</fullName>
    </recommendedName>
    <alternativeName>
        <fullName evidence="7">eIF2B GDP-GTP exchange factor subunit beta</fullName>
    </alternativeName>
</protein>
<dbReference type="PANTHER" id="PTHR45859">
    <property type="entry name" value="TRANSLATION INITIATION FACTOR EIF-2B SUBUNIT BETA"/>
    <property type="match status" value="1"/>
</dbReference>
<dbReference type="AlphaFoldDB" id="A0ABD2NJ81"/>